<protein>
    <submittedName>
        <fullName evidence="1">Uncharacterized protein</fullName>
    </submittedName>
</protein>
<accession>A0A6M4ITE2</accession>
<dbReference type="KEGG" id="ggr:HKW67_21570"/>
<organism evidence="1 2">
    <name type="scientific">Gemmatimonas groenlandica</name>
    <dbReference type="NCBI Taxonomy" id="2732249"/>
    <lineage>
        <taxon>Bacteria</taxon>
        <taxon>Pseudomonadati</taxon>
        <taxon>Gemmatimonadota</taxon>
        <taxon>Gemmatimonadia</taxon>
        <taxon>Gemmatimonadales</taxon>
        <taxon>Gemmatimonadaceae</taxon>
        <taxon>Gemmatimonas</taxon>
    </lineage>
</organism>
<proteinExistence type="predicted"/>
<dbReference type="Proteomes" id="UP000500938">
    <property type="component" value="Chromosome"/>
</dbReference>
<dbReference type="RefSeq" id="WP_171227366.1">
    <property type="nucleotide sequence ID" value="NZ_CP053085.1"/>
</dbReference>
<name>A0A6M4ITE2_9BACT</name>
<dbReference type="AlphaFoldDB" id="A0A6M4ITE2"/>
<reference evidence="1 2" key="1">
    <citation type="submission" date="2020-05" db="EMBL/GenBank/DDBJ databases">
        <title>Complete genome sequence of Gemmatimonas greenlandica TET16.</title>
        <authorList>
            <person name="Zeng Y."/>
        </authorList>
    </citation>
    <scope>NUCLEOTIDE SEQUENCE [LARGE SCALE GENOMIC DNA]</scope>
    <source>
        <strain evidence="1 2">TET16</strain>
    </source>
</reference>
<gene>
    <name evidence="1" type="ORF">HKW67_21570</name>
</gene>
<keyword evidence="2" id="KW-1185">Reference proteome</keyword>
<dbReference type="EMBL" id="CP053085">
    <property type="protein sequence ID" value="QJR37930.1"/>
    <property type="molecule type" value="Genomic_DNA"/>
</dbReference>
<evidence type="ECO:0000313" key="1">
    <source>
        <dbReference type="EMBL" id="QJR37930.1"/>
    </source>
</evidence>
<evidence type="ECO:0000313" key="2">
    <source>
        <dbReference type="Proteomes" id="UP000500938"/>
    </source>
</evidence>
<sequence length="60" mass="6700">MTGIDVVIKEEFLMVDDDFRHFIAEVGAIQWLPESPPCRDITMVTSGKKQHDLAHSLSGS</sequence>